<protein>
    <submittedName>
        <fullName evidence="1">Uncharacterized protein</fullName>
    </submittedName>
</protein>
<accession>X0Z9D9</accession>
<dbReference type="EMBL" id="BARS01056713">
    <property type="protein sequence ID" value="GAG45081.1"/>
    <property type="molecule type" value="Genomic_DNA"/>
</dbReference>
<dbReference type="AlphaFoldDB" id="X0Z9D9"/>
<name>X0Z9D9_9ZZZZ</name>
<gene>
    <name evidence="1" type="ORF">S01H1_83426</name>
</gene>
<sequence>GVVGGDALDMVLAKWGMGTPPLAAAGQAADPPVVVPAADPVDMTVGPPAPAALVAASVMLPSDVPASPAPDATPQESLLLLTKAVGESDSVGSGSPAVLVDLLAELDALLPLSL</sequence>
<evidence type="ECO:0000313" key="1">
    <source>
        <dbReference type="EMBL" id="GAG45081.1"/>
    </source>
</evidence>
<reference evidence="1" key="1">
    <citation type="journal article" date="2014" name="Front. Microbiol.">
        <title>High frequency of phylogenetically diverse reductive dehalogenase-homologous genes in deep subseafloor sedimentary metagenomes.</title>
        <authorList>
            <person name="Kawai M."/>
            <person name="Futagami T."/>
            <person name="Toyoda A."/>
            <person name="Takaki Y."/>
            <person name="Nishi S."/>
            <person name="Hori S."/>
            <person name="Arai W."/>
            <person name="Tsubouchi T."/>
            <person name="Morono Y."/>
            <person name="Uchiyama I."/>
            <person name="Ito T."/>
            <person name="Fujiyama A."/>
            <person name="Inagaki F."/>
            <person name="Takami H."/>
        </authorList>
    </citation>
    <scope>NUCLEOTIDE SEQUENCE</scope>
    <source>
        <strain evidence="1">Expedition CK06-06</strain>
    </source>
</reference>
<comment type="caution">
    <text evidence="1">The sequence shown here is derived from an EMBL/GenBank/DDBJ whole genome shotgun (WGS) entry which is preliminary data.</text>
</comment>
<feature type="non-terminal residue" evidence="1">
    <location>
        <position position="1"/>
    </location>
</feature>
<organism evidence="1">
    <name type="scientific">marine sediment metagenome</name>
    <dbReference type="NCBI Taxonomy" id="412755"/>
    <lineage>
        <taxon>unclassified sequences</taxon>
        <taxon>metagenomes</taxon>
        <taxon>ecological metagenomes</taxon>
    </lineage>
</organism>
<proteinExistence type="predicted"/>